<organism evidence="5 6">
    <name type="scientific">Phytophthora fragariaefolia</name>
    <dbReference type="NCBI Taxonomy" id="1490495"/>
    <lineage>
        <taxon>Eukaryota</taxon>
        <taxon>Sar</taxon>
        <taxon>Stramenopiles</taxon>
        <taxon>Oomycota</taxon>
        <taxon>Peronosporomycetes</taxon>
        <taxon>Peronosporales</taxon>
        <taxon>Peronosporaceae</taxon>
        <taxon>Phytophthora</taxon>
    </lineage>
</organism>
<sequence>MSYFLFRRRSSCKSSNRFLEVAGSYVDLLLNLFSCYDTIAWEWRSQPKLMKKLEKLQKDQEELLTAFMLVEQTKGRKSRWAPYFNLLPSFSSWNDAVSPLLYSSDEAVKALQDERMIKAATAERQRAKRAHSRFKRLFRTFVSSDNLELARYLWTRFLVNSRAFSIEGQRVLVPFGDIFNGEPDGEVRKHDNGQHFLQFHDLQNLGMTIRADRRTSIGKQLFENYGDNSNYVYFLHHGFLMSDRGFDCAAFRLPGLAEAYKQNEVDQREVVSAKARVLSRIRVDDAPLACISRSGELEDPGLVGIYAALYNMDADQVAACSVANAFSECFPPELISNLETEPGHQQISLMLNAVRQQLEHYPTSIEDDCYTLRQEDDVVAPGGIKHAVAFRLSRKEILREAKAVLEQKFKSVQKGGMNGDSKHPVKLELSIASDTSNTLELFQQWIALQNFPVNHLELRYISKAVGYGTFATRKLDAGEDYLNVPVQVAMTVHSAFQSTWVRQTMRELQISGASVSRDDMLLLLHILEEKFGLKRLQSRWKPYLDMLPDLDGQGNNLGSPLFYEENGVELKTLEGADLMFLVVNYRARVRHAYDALAAVLQESVHNEWLTEKRFLWANAMLDSRSIWWNSQRHLVPLLDMVNCQELHSDHKPHHTKLDSSGRHAVTKASWDFKTGDEVVENYAQPNYIYLLYHGFVLSSNSHDCAHFHVEIPPSARNREFAPLLRDFEVYSWTSDTCVSSTDTQAVAKLSKLALLVSDPKEALRLFSNAAASTRPAAPQEISSALTLVDERLTRLQVSNREAQSTETNDFRTLSIRQFRQQQVQHLRSIRAQLLALP</sequence>
<dbReference type="FunFam" id="3.90.1410.10:FF:000029">
    <property type="entry name" value="Predicted protein"/>
    <property type="match status" value="1"/>
</dbReference>
<proteinExistence type="predicted"/>
<dbReference type="Pfam" id="PF09273">
    <property type="entry name" value="Rubis-subs-bind"/>
    <property type="match status" value="1"/>
</dbReference>
<protein>
    <submittedName>
        <fullName evidence="5">Unnamed protein product</fullName>
    </submittedName>
</protein>
<evidence type="ECO:0000256" key="3">
    <source>
        <dbReference type="ARBA" id="ARBA00022691"/>
    </source>
</evidence>
<dbReference type="Gene3D" id="3.90.1420.10">
    <property type="entry name" value="Rubisco LSMT, substrate-binding domain"/>
    <property type="match status" value="1"/>
</dbReference>
<dbReference type="InterPro" id="IPR050600">
    <property type="entry name" value="SETD3_SETD6_MTase"/>
</dbReference>
<gene>
    <name evidence="5" type="ORF">Pfra01_001306700</name>
</gene>
<dbReference type="SUPFAM" id="SSF81822">
    <property type="entry name" value="RuBisCo LSMT C-terminal, substrate-binding domain"/>
    <property type="match status" value="1"/>
</dbReference>
<dbReference type="PANTHER" id="PTHR13271">
    <property type="entry name" value="UNCHARACTERIZED PUTATIVE METHYLTRANSFERASE"/>
    <property type="match status" value="1"/>
</dbReference>
<dbReference type="InterPro" id="IPR015353">
    <property type="entry name" value="Rubisco_LSMT_subst-bd"/>
</dbReference>
<evidence type="ECO:0000256" key="2">
    <source>
        <dbReference type="ARBA" id="ARBA00022679"/>
    </source>
</evidence>
<evidence type="ECO:0000313" key="5">
    <source>
        <dbReference type="EMBL" id="GMF41372.1"/>
    </source>
</evidence>
<keyword evidence="3" id="KW-0949">S-adenosyl-L-methionine</keyword>
<keyword evidence="6" id="KW-1185">Reference proteome</keyword>
<feature type="domain" description="Rubisco LSMT substrate-binding" evidence="4">
    <location>
        <begin position="296"/>
        <end position="398"/>
    </location>
</feature>
<evidence type="ECO:0000259" key="4">
    <source>
        <dbReference type="Pfam" id="PF09273"/>
    </source>
</evidence>
<evidence type="ECO:0000256" key="1">
    <source>
        <dbReference type="ARBA" id="ARBA00022603"/>
    </source>
</evidence>
<keyword evidence="1" id="KW-0489">Methyltransferase</keyword>
<comment type="caution">
    <text evidence="5">The sequence shown here is derived from an EMBL/GenBank/DDBJ whole genome shotgun (WGS) entry which is preliminary data.</text>
</comment>
<evidence type="ECO:0000313" key="6">
    <source>
        <dbReference type="Proteomes" id="UP001165121"/>
    </source>
</evidence>
<dbReference type="AlphaFoldDB" id="A0A9W6XMB4"/>
<dbReference type="GO" id="GO:0016279">
    <property type="term" value="F:protein-lysine N-methyltransferase activity"/>
    <property type="evidence" value="ECO:0007669"/>
    <property type="project" value="TreeGrafter"/>
</dbReference>
<accession>A0A9W6XMB4</accession>
<dbReference type="SUPFAM" id="SSF82199">
    <property type="entry name" value="SET domain"/>
    <property type="match status" value="2"/>
</dbReference>
<dbReference type="InterPro" id="IPR036464">
    <property type="entry name" value="Rubisco_LSMT_subst-bd_sf"/>
</dbReference>
<dbReference type="PANTHER" id="PTHR13271:SF121">
    <property type="entry name" value="SET DOMAIN-CONTAINING PROTEIN"/>
    <property type="match status" value="1"/>
</dbReference>
<dbReference type="Gene3D" id="3.90.1410.10">
    <property type="entry name" value="set domain protein methyltransferase, domain 1"/>
    <property type="match status" value="2"/>
</dbReference>
<dbReference type="Proteomes" id="UP001165121">
    <property type="component" value="Unassembled WGS sequence"/>
</dbReference>
<name>A0A9W6XMB4_9STRA</name>
<dbReference type="InterPro" id="IPR046341">
    <property type="entry name" value="SET_dom_sf"/>
</dbReference>
<dbReference type="EMBL" id="BSXT01001331">
    <property type="protein sequence ID" value="GMF41372.1"/>
    <property type="molecule type" value="Genomic_DNA"/>
</dbReference>
<dbReference type="OrthoDB" id="441812at2759"/>
<reference evidence="5" key="1">
    <citation type="submission" date="2023-04" db="EMBL/GenBank/DDBJ databases">
        <title>Phytophthora fragariaefolia NBRC 109709.</title>
        <authorList>
            <person name="Ichikawa N."/>
            <person name="Sato H."/>
            <person name="Tonouchi N."/>
        </authorList>
    </citation>
    <scope>NUCLEOTIDE SEQUENCE</scope>
    <source>
        <strain evidence="5">NBRC 109709</strain>
    </source>
</reference>
<keyword evidence="2" id="KW-0808">Transferase</keyword>
<dbReference type="CDD" id="cd10527">
    <property type="entry name" value="SET_LSMT"/>
    <property type="match status" value="2"/>
</dbReference>
<dbReference type="GO" id="GO:0032259">
    <property type="term" value="P:methylation"/>
    <property type="evidence" value="ECO:0007669"/>
    <property type="project" value="UniProtKB-KW"/>
</dbReference>